<organism evidence="1 2">
    <name type="scientific">Dermatophagoides pteronyssinus</name>
    <name type="common">European house dust mite</name>
    <dbReference type="NCBI Taxonomy" id="6956"/>
    <lineage>
        <taxon>Eukaryota</taxon>
        <taxon>Metazoa</taxon>
        <taxon>Ecdysozoa</taxon>
        <taxon>Arthropoda</taxon>
        <taxon>Chelicerata</taxon>
        <taxon>Arachnida</taxon>
        <taxon>Acari</taxon>
        <taxon>Acariformes</taxon>
        <taxon>Sarcoptiformes</taxon>
        <taxon>Astigmata</taxon>
        <taxon>Psoroptidia</taxon>
        <taxon>Analgoidea</taxon>
        <taxon>Pyroglyphidae</taxon>
        <taxon>Dermatophagoidinae</taxon>
        <taxon>Dermatophagoides</taxon>
    </lineage>
</organism>
<dbReference type="EMBL" id="NJHN03000028">
    <property type="protein sequence ID" value="KAH9424586.1"/>
    <property type="molecule type" value="Genomic_DNA"/>
</dbReference>
<keyword evidence="2" id="KW-1185">Reference proteome</keyword>
<comment type="caution">
    <text evidence="1">The sequence shown here is derived from an EMBL/GenBank/DDBJ whole genome shotgun (WGS) entry which is preliminary data.</text>
</comment>
<reference evidence="1 2" key="1">
    <citation type="journal article" date="2018" name="J. Allergy Clin. Immunol.">
        <title>High-quality assembly of Dermatophagoides pteronyssinus genome and transcriptome reveals a wide range of novel allergens.</title>
        <authorList>
            <person name="Liu X.Y."/>
            <person name="Yang K.Y."/>
            <person name="Wang M.Q."/>
            <person name="Kwok J.S."/>
            <person name="Zeng X."/>
            <person name="Yang Z."/>
            <person name="Xiao X.J."/>
            <person name="Lau C.P."/>
            <person name="Li Y."/>
            <person name="Huang Z.M."/>
            <person name="Ba J.G."/>
            <person name="Yim A.K."/>
            <person name="Ouyang C.Y."/>
            <person name="Ngai S.M."/>
            <person name="Chan T.F."/>
            <person name="Leung E.L."/>
            <person name="Liu L."/>
            <person name="Liu Z.G."/>
            <person name="Tsui S.K."/>
        </authorList>
    </citation>
    <scope>NUCLEOTIDE SEQUENCE [LARGE SCALE GENOMIC DNA]</scope>
    <source>
        <strain evidence="1">Derp</strain>
    </source>
</reference>
<dbReference type="Proteomes" id="UP000887458">
    <property type="component" value="Unassembled WGS sequence"/>
</dbReference>
<proteinExistence type="predicted"/>
<reference evidence="1 2" key="2">
    <citation type="journal article" date="2022" name="Mol. Biol. Evol.">
        <title>Comparative Genomics Reveals Insights into the Divergent Evolution of Astigmatic Mites and Household Pest Adaptations.</title>
        <authorList>
            <person name="Xiong Q."/>
            <person name="Wan A.T."/>
            <person name="Liu X."/>
            <person name="Fung C.S."/>
            <person name="Xiao X."/>
            <person name="Malainual N."/>
            <person name="Hou J."/>
            <person name="Wang L."/>
            <person name="Wang M."/>
            <person name="Yang K.Y."/>
            <person name="Cui Y."/>
            <person name="Leung E.L."/>
            <person name="Nong W."/>
            <person name="Shin S.K."/>
            <person name="Au S.W."/>
            <person name="Jeong K.Y."/>
            <person name="Chew F.T."/>
            <person name="Hui J.H."/>
            <person name="Leung T.F."/>
            <person name="Tungtrongchitr A."/>
            <person name="Zhong N."/>
            <person name="Liu Z."/>
            <person name="Tsui S.K."/>
        </authorList>
    </citation>
    <scope>NUCLEOTIDE SEQUENCE [LARGE SCALE GENOMIC DNA]</scope>
    <source>
        <strain evidence="1">Derp</strain>
    </source>
</reference>
<accession>A0ABQ8JQL1</accession>
<evidence type="ECO:0000313" key="2">
    <source>
        <dbReference type="Proteomes" id="UP000887458"/>
    </source>
</evidence>
<name>A0ABQ8JQL1_DERPT</name>
<sequence>MFNIELNISSPFEEEIIVFECRDDDDDVWSLVLGQLSITLPPPPPPPAESSLRCLLHVIYNRYQFPEGKK</sequence>
<evidence type="ECO:0000313" key="1">
    <source>
        <dbReference type="EMBL" id="KAH9424586.1"/>
    </source>
</evidence>
<protein>
    <submittedName>
        <fullName evidence="1">Uncharacterized protein</fullName>
    </submittedName>
</protein>
<gene>
    <name evidence="1" type="ORF">DERP_013007</name>
</gene>